<accession>A0ABQ2GDM4</accession>
<comment type="caution">
    <text evidence="3">The sequence shown here is derived from an EMBL/GenBank/DDBJ whole genome shotgun (WGS) entry which is preliminary data.</text>
</comment>
<evidence type="ECO:0000313" key="3">
    <source>
        <dbReference type="EMBL" id="GGL88444.1"/>
    </source>
</evidence>
<evidence type="ECO:0000259" key="2">
    <source>
        <dbReference type="Pfam" id="PF07987"/>
    </source>
</evidence>
<reference evidence="4" key="1">
    <citation type="journal article" date="2019" name="Int. J. Syst. Evol. Microbiol.">
        <title>The Global Catalogue of Microorganisms (GCM) 10K type strain sequencing project: providing services to taxonomists for standard genome sequencing and annotation.</title>
        <authorList>
            <consortium name="The Broad Institute Genomics Platform"/>
            <consortium name="The Broad Institute Genome Sequencing Center for Infectious Disease"/>
            <person name="Wu L."/>
            <person name="Ma J."/>
        </authorList>
    </citation>
    <scope>NUCLEOTIDE SEQUENCE [LARGE SCALE GENOMIC DNA]</scope>
    <source>
        <strain evidence="4">JCM 15442</strain>
    </source>
</reference>
<dbReference type="Proteomes" id="UP000639973">
    <property type="component" value="Unassembled WGS sequence"/>
</dbReference>
<dbReference type="RefSeq" id="WP_188973028.1">
    <property type="nucleotide sequence ID" value="NZ_BMOL01000014.1"/>
</dbReference>
<feature type="signal peptide" evidence="1">
    <location>
        <begin position="1"/>
        <end position="23"/>
    </location>
</feature>
<name>A0ABQ2GDM4_9DEIO</name>
<gene>
    <name evidence="3" type="ORF">GCM10010840_28080</name>
</gene>
<dbReference type="InterPro" id="IPR012533">
    <property type="entry name" value="YcnI-copper_dom"/>
</dbReference>
<dbReference type="Gene3D" id="2.60.40.2230">
    <property type="entry name" value="Uncharacterised protein YcnI-like PF07987, DUF1775"/>
    <property type="match status" value="1"/>
</dbReference>
<protein>
    <recommendedName>
        <fullName evidence="2">YncI copper-binding domain-containing protein</fullName>
    </recommendedName>
</protein>
<evidence type="ECO:0000313" key="4">
    <source>
        <dbReference type="Proteomes" id="UP000639973"/>
    </source>
</evidence>
<keyword evidence="1" id="KW-0732">Signal</keyword>
<proteinExistence type="predicted"/>
<dbReference type="Pfam" id="PF07987">
    <property type="entry name" value="DUF1775"/>
    <property type="match status" value="1"/>
</dbReference>
<organism evidence="3 4">
    <name type="scientific">Deinococcus aerolatus</name>
    <dbReference type="NCBI Taxonomy" id="522487"/>
    <lineage>
        <taxon>Bacteria</taxon>
        <taxon>Thermotogati</taxon>
        <taxon>Deinococcota</taxon>
        <taxon>Deinococci</taxon>
        <taxon>Deinococcales</taxon>
        <taxon>Deinococcaceae</taxon>
        <taxon>Deinococcus</taxon>
    </lineage>
</organism>
<keyword evidence="4" id="KW-1185">Reference proteome</keyword>
<feature type="domain" description="YncI copper-binding" evidence="2">
    <location>
        <begin position="32"/>
        <end position="141"/>
    </location>
</feature>
<dbReference type="EMBL" id="BMOL01000014">
    <property type="protein sequence ID" value="GGL88444.1"/>
    <property type="molecule type" value="Genomic_DNA"/>
</dbReference>
<feature type="chain" id="PRO_5045039858" description="YncI copper-binding domain-containing protein" evidence="1">
    <location>
        <begin position="24"/>
        <end position="151"/>
    </location>
</feature>
<evidence type="ECO:0000256" key="1">
    <source>
        <dbReference type="SAM" id="SignalP"/>
    </source>
</evidence>
<sequence>MRTLTSFLAMAVLAFGASASAHAVVRTDLGSAESALGATEMYRLQVPNESAATSATTEVRMLIPAGFTLSRTVQAPGWQRRFEKDAGGKITAVIWSGHIDLQEIARFYFQGTNPKEATSLSWKVYQKYEDGTVTAWDDATKDFPASSITVK</sequence>
<dbReference type="InterPro" id="IPR038507">
    <property type="entry name" value="YcnI-like_sf"/>
</dbReference>